<accession>A0ABP9MKX8</accession>
<dbReference type="EMBL" id="BAABKE010000002">
    <property type="protein sequence ID" value="GAA5096725.1"/>
    <property type="molecule type" value="Genomic_DNA"/>
</dbReference>
<evidence type="ECO:0008006" key="3">
    <source>
        <dbReference type="Google" id="ProtNLM"/>
    </source>
</evidence>
<organism evidence="1 2">
    <name type="scientific">Wohlfahrtiimonas larvae</name>
    <dbReference type="NCBI Taxonomy" id="1157986"/>
    <lineage>
        <taxon>Bacteria</taxon>
        <taxon>Pseudomonadati</taxon>
        <taxon>Pseudomonadota</taxon>
        <taxon>Gammaproteobacteria</taxon>
        <taxon>Cardiobacteriales</taxon>
        <taxon>Ignatzschineriaceae</taxon>
        <taxon>Wohlfahrtiimonas</taxon>
    </lineage>
</organism>
<sequence length="870" mass="101260">MFGFFKPKWQHRNPSIRIEAIRSLALDKETILKIVQTDNDVNVRIAALQYIDELNILYALLLQEPCINGKTAILKQISTIFLKAESPEQMVQSFMTTIVRRDFPVADLLMVCENLQLKQYLFPMINLQKDLPKLVESHYNFSVEELVLIDNLEILNHLVKKANITDKKILAHLKETLQKKEEIEHKAALKEQLLMQYIALSEADPLAPLNVFSALEQEWNKYQLGDEQLPYKEVYLARYHAYNELRQNKIMILQKLEQQVQNEEIVEPKQILLELKDLLADSIFSLKEKNEIQVLIQKIDAYITDLKQREQDQALKAKKAQSEKSSNLHSAKNTQVAFDSKHFDESLQDLDKLIASGSLQKAEQLNQKLIEALKALDGHKDSAHYTRLLKQSNQPLYDQLDTARWGIYRNLELLCDQAESLANSVSIDLISITLKQLRKDWNISKKGIARVPQKLYQRFESACKIAHQRLVNERDHNNQARAVYLKEAEELLGALSELITQIDWANPDWNHLIEMRQKFLQEWNRYLNQYSTDGVLSYGAPLFLAKDKQKLERSMRQILKPLDVAMQNERKKEKQRREDEITLLQQLLDDGNIRDAVEKAKQFNRTFNPTVRSKRHDENVLWKKLRVVNDQIFALREEFVSAEESEKIANGAQKRMILDELKALYESITSDHDIAHIESSLQMIENRWMDIGVVAKHEFIKLEGAFKTLLNKIQKQLQNIDLQKEILLREDLLCTSLKIGQLEAEVIKGQEIVIEEQLVESADANLRKRLKCLEQIIAGQESARAFLSEKSLHAEQVAFELVLHREILLDKTSPIDERDARLAMQVKILEDAMNNQRSEKDKKHQLKLLDDKWLENVVGKIPDSLYQRFR</sequence>
<dbReference type="RefSeq" id="WP_345667219.1">
    <property type="nucleotide sequence ID" value="NZ_BAABKE010000002.1"/>
</dbReference>
<comment type="caution">
    <text evidence="1">The sequence shown here is derived from an EMBL/GenBank/DDBJ whole genome shotgun (WGS) entry which is preliminary data.</text>
</comment>
<gene>
    <name evidence="1" type="ORF">GCM10023338_07470</name>
</gene>
<evidence type="ECO:0000313" key="1">
    <source>
        <dbReference type="EMBL" id="GAA5096725.1"/>
    </source>
</evidence>
<dbReference type="Pfam" id="PF03993">
    <property type="entry name" value="DUF349"/>
    <property type="match status" value="1"/>
</dbReference>
<proteinExistence type="predicted"/>
<reference evidence="2" key="1">
    <citation type="journal article" date="2019" name="Int. J. Syst. Evol. Microbiol.">
        <title>The Global Catalogue of Microorganisms (GCM) 10K type strain sequencing project: providing services to taxonomists for standard genome sequencing and annotation.</title>
        <authorList>
            <consortium name="The Broad Institute Genomics Platform"/>
            <consortium name="The Broad Institute Genome Sequencing Center for Infectious Disease"/>
            <person name="Wu L."/>
            <person name="Ma J."/>
        </authorList>
    </citation>
    <scope>NUCLEOTIDE SEQUENCE [LARGE SCALE GENOMIC DNA]</scope>
    <source>
        <strain evidence="2">JCM 18424</strain>
    </source>
</reference>
<evidence type="ECO:0000313" key="2">
    <source>
        <dbReference type="Proteomes" id="UP001500631"/>
    </source>
</evidence>
<dbReference type="InterPro" id="IPR007139">
    <property type="entry name" value="DUF349"/>
</dbReference>
<protein>
    <recommendedName>
        <fullName evidence="3">DUF349 domain-containing protein</fullName>
    </recommendedName>
</protein>
<name>A0ABP9MKX8_9GAMM</name>
<dbReference type="Proteomes" id="UP001500631">
    <property type="component" value="Unassembled WGS sequence"/>
</dbReference>
<keyword evidence="2" id="KW-1185">Reference proteome</keyword>